<evidence type="ECO:0000313" key="2">
    <source>
        <dbReference type="Proteomes" id="UP001500738"/>
    </source>
</evidence>
<gene>
    <name evidence="1" type="ORF">GCM10009115_14540</name>
</gene>
<reference evidence="2" key="1">
    <citation type="journal article" date="2019" name="Int. J. Syst. Evol. Microbiol.">
        <title>The Global Catalogue of Microorganisms (GCM) 10K type strain sequencing project: providing services to taxonomists for standard genome sequencing and annotation.</title>
        <authorList>
            <consortium name="The Broad Institute Genomics Platform"/>
            <consortium name="The Broad Institute Genome Sequencing Center for Infectious Disease"/>
            <person name="Wu L."/>
            <person name="Ma J."/>
        </authorList>
    </citation>
    <scope>NUCLEOTIDE SEQUENCE [LARGE SCALE GENOMIC DNA]</scope>
    <source>
        <strain evidence="2">JCM 15910</strain>
    </source>
</reference>
<name>A0ABP3XD76_9SPHN</name>
<accession>A0ABP3XD76</accession>
<dbReference type="Proteomes" id="UP001500738">
    <property type="component" value="Unassembled WGS sequence"/>
</dbReference>
<protein>
    <submittedName>
        <fullName evidence="1">Uncharacterized protein</fullName>
    </submittedName>
</protein>
<dbReference type="EMBL" id="BAAAFE010000007">
    <property type="protein sequence ID" value="GAA0863547.1"/>
    <property type="molecule type" value="Genomic_DNA"/>
</dbReference>
<evidence type="ECO:0000313" key="1">
    <source>
        <dbReference type="EMBL" id="GAA0863547.1"/>
    </source>
</evidence>
<comment type="caution">
    <text evidence="1">The sequence shown here is derived from an EMBL/GenBank/DDBJ whole genome shotgun (WGS) entry which is preliminary data.</text>
</comment>
<organism evidence="1 2">
    <name type="scientific">Sphingopyxis soli</name>
    <dbReference type="NCBI Taxonomy" id="592051"/>
    <lineage>
        <taxon>Bacteria</taxon>
        <taxon>Pseudomonadati</taxon>
        <taxon>Pseudomonadota</taxon>
        <taxon>Alphaproteobacteria</taxon>
        <taxon>Sphingomonadales</taxon>
        <taxon>Sphingomonadaceae</taxon>
        <taxon>Sphingopyxis</taxon>
    </lineage>
</organism>
<sequence>MHEIVAMLLAARKRARVAAQKGQVPADFVSQRHVNAPSYRNEYASLRGRVPPVGSEKRPFLLQLVGRECVESVGP</sequence>
<proteinExistence type="predicted"/>
<keyword evidence="2" id="KW-1185">Reference proteome</keyword>